<comment type="caution">
    <text evidence="1">The sequence shown here is derived from an EMBL/GenBank/DDBJ whole genome shotgun (WGS) entry which is preliminary data.</text>
</comment>
<name>A0ACB8SX64_9AGAM</name>
<protein>
    <submittedName>
        <fullName evidence="1">Uncharacterized protein</fullName>
    </submittedName>
</protein>
<reference evidence="1" key="1">
    <citation type="submission" date="2021-03" db="EMBL/GenBank/DDBJ databases">
        <authorList>
            <consortium name="DOE Joint Genome Institute"/>
            <person name="Ahrendt S."/>
            <person name="Looney B.P."/>
            <person name="Miyauchi S."/>
            <person name="Morin E."/>
            <person name="Drula E."/>
            <person name="Courty P.E."/>
            <person name="Chicoki N."/>
            <person name="Fauchery L."/>
            <person name="Kohler A."/>
            <person name="Kuo A."/>
            <person name="Labutti K."/>
            <person name="Pangilinan J."/>
            <person name="Lipzen A."/>
            <person name="Riley R."/>
            <person name="Andreopoulos W."/>
            <person name="He G."/>
            <person name="Johnson J."/>
            <person name="Barry K.W."/>
            <person name="Grigoriev I.V."/>
            <person name="Nagy L."/>
            <person name="Hibbett D."/>
            <person name="Henrissat B."/>
            <person name="Matheny P.B."/>
            <person name="Labbe J."/>
            <person name="Martin F."/>
        </authorList>
    </citation>
    <scope>NUCLEOTIDE SEQUENCE</scope>
    <source>
        <strain evidence="1">HHB10654</strain>
    </source>
</reference>
<gene>
    <name evidence="1" type="ORF">BV25DRAFT_960912</name>
</gene>
<organism evidence="1 2">
    <name type="scientific">Artomyces pyxidatus</name>
    <dbReference type="NCBI Taxonomy" id="48021"/>
    <lineage>
        <taxon>Eukaryota</taxon>
        <taxon>Fungi</taxon>
        <taxon>Dikarya</taxon>
        <taxon>Basidiomycota</taxon>
        <taxon>Agaricomycotina</taxon>
        <taxon>Agaricomycetes</taxon>
        <taxon>Russulales</taxon>
        <taxon>Auriscalpiaceae</taxon>
        <taxon>Artomyces</taxon>
    </lineage>
</organism>
<sequence>MPVPHAWGRRFKFSHKRVLATSRCESDSSFATTSLQAPHASHTLNAVVSQRRLLASREANHGKSASTCRPQRAQCRHPSSNRLLSCCRIGQACLPYAQRCCLRQDYFESEDSWVTR</sequence>
<accession>A0ACB8SX64</accession>
<proteinExistence type="predicted"/>
<dbReference type="Proteomes" id="UP000814140">
    <property type="component" value="Unassembled WGS sequence"/>
</dbReference>
<evidence type="ECO:0000313" key="2">
    <source>
        <dbReference type="Proteomes" id="UP000814140"/>
    </source>
</evidence>
<evidence type="ECO:0000313" key="1">
    <source>
        <dbReference type="EMBL" id="KAI0060421.1"/>
    </source>
</evidence>
<reference evidence="1" key="2">
    <citation type="journal article" date="2022" name="New Phytol.">
        <title>Evolutionary transition to the ectomycorrhizal habit in the genomes of a hyperdiverse lineage of mushroom-forming fungi.</title>
        <authorList>
            <person name="Looney B."/>
            <person name="Miyauchi S."/>
            <person name="Morin E."/>
            <person name="Drula E."/>
            <person name="Courty P.E."/>
            <person name="Kohler A."/>
            <person name="Kuo A."/>
            <person name="LaButti K."/>
            <person name="Pangilinan J."/>
            <person name="Lipzen A."/>
            <person name="Riley R."/>
            <person name="Andreopoulos W."/>
            <person name="He G."/>
            <person name="Johnson J."/>
            <person name="Nolan M."/>
            <person name="Tritt A."/>
            <person name="Barry K.W."/>
            <person name="Grigoriev I.V."/>
            <person name="Nagy L.G."/>
            <person name="Hibbett D."/>
            <person name="Henrissat B."/>
            <person name="Matheny P.B."/>
            <person name="Labbe J."/>
            <person name="Martin F.M."/>
        </authorList>
    </citation>
    <scope>NUCLEOTIDE SEQUENCE</scope>
    <source>
        <strain evidence="1">HHB10654</strain>
    </source>
</reference>
<keyword evidence="2" id="KW-1185">Reference proteome</keyword>
<dbReference type="EMBL" id="MU277219">
    <property type="protein sequence ID" value="KAI0060421.1"/>
    <property type="molecule type" value="Genomic_DNA"/>
</dbReference>